<dbReference type="AlphaFoldDB" id="A0A376GK26"/>
<name>A0A376GK26_9FLAO</name>
<proteinExistence type="predicted"/>
<evidence type="ECO:0000313" key="3">
    <source>
        <dbReference type="Proteomes" id="UP000254737"/>
    </source>
</evidence>
<accession>A0A376GK26</accession>
<feature type="chain" id="PRO_5016746557" evidence="1">
    <location>
        <begin position="24"/>
        <end position="91"/>
    </location>
</feature>
<dbReference type="Proteomes" id="UP000254737">
    <property type="component" value="Unassembled WGS sequence"/>
</dbReference>
<dbReference type="EMBL" id="UFXS01000001">
    <property type="protein sequence ID" value="STD59293.1"/>
    <property type="molecule type" value="Genomic_DNA"/>
</dbReference>
<keyword evidence="1" id="KW-0732">Signal</keyword>
<protein>
    <submittedName>
        <fullName evidence="2">Uncharacterized protein</fullName>
    </submittedName>
</protein>
<dbReference type="STRING" id="343874.GCA_000805695_02749"/>
<organism evidence="2 3">
    <name type="scientific">Empedobacter falsenii</name>
    <dbReference type="NCBI Taxonomy" id="343874"/>
    <lineage>
        <taxon>Bacteria</taxon>
        <taxon>Pseudomonadati</taxon>
        <taxon>Bacteroidota</taxon>
        <taxon>Flavobacteriia</taxon>
        <taxon>Flavobacteriales</taxon>
        <taxon>Weeksellaceae</taxon>
        <taxon>Empedobacter</taxon>
    </lineage>
</organism>
<feature type="signal peptide" evidence="1">
    <location>
        <begin position="1"/>
        <end position="23"/>
    </location>
</feature>
<dbReference type="RefSeq" id="WP_115001295.1">
    <property type="nucleotide sequence ID" value="NZ_UFXS01000001.1"/>
</dbReference>
<evidence type="ECO:0000256" key="1">
    <source>
        <dbReference type="SAM" id="SignalP"/>
    </source>
</evidence>
<reference evidence="2 3" key="1">
    <citation type="submission" date="2018-06" db="EMBL/GenBank/DDBJ databases">
        <authorList>
            <consortium name="Pathogen Informatics"/>
            <person name="Doyle S."/>
        </authorList>
    </citation>
    <scope>NUCLEOTIDE SEQUENCE [LARGE SCALE GENOMIC DNA]</scope>
    <source>
        <strain evidence="2 3">NCTC13456</strain>
    </source>
</reference>
<gene>
    <name evidence="2" type="ORF">NCTC13456_02933</name>
</gene>
<sequence length="91" mass="9955">MKNLKQIILPAVIVLMGTGAAFATNQAKKAGWDPGDPIYRIDQEEPCTLVEDFECSSIPGNFCTYQPGVHLYGMDEISGTACNVQLFEKTN</sequence>
<dbReference type="Pfam" id="PF20130">
    <property type="entry name" value="DUF6520"/>
    <property type="match status" value="1"/>
</dbReference>
<evidence type="ECO:0000313" key="2">
    <source>
        <dbReference type="EMBL" id="STD59293.1"/>
    </source>
</evidence>
<dbReference type="InterPro" id="IPR045391">
    <property type="entry name" value="DUF6520"/>
</dbReference>